<dbReference type="SUPFAM" id="SSF54236">
    <property type="entry name" value="Ubiquitin-like"/>
    <property type="match status" value="1"/>
</dbReference>
<name>A0A3Q7EGU5_SOLLC</name>
<dbReference type="GO" id="GO:0000423">
    <property type="term" value="P:mitophagy"/>
    <property type="evidence" value="ECO:0000318"/>
    <property type="project" value="GO_Central"/>
</dbReference>
<dbReference type="Gene3D" id="3.10.20.90">
    <property type="entry name" value="Phosphatidylinositol 3-kinase Catalytic Subunit, Chain A, domain 1"/>
    <property type="match status" value="1"/>
</dbReference>
<dbReference type="GO" id="GO:0000421">
    <property type="term" value="C:autophagosome membrane"/>
    <property type="evidence" value="ECO:0000318"/>
    <property type="project" value="GO_Central"/>
</dbReference>
<reference evidence="1" key="2">
    <citation type="submission" date="2019-01" db="UniProtKB">
        <authorList>
            <consortium name="EnsemblPlants"/>
        </authorList>
    </citation>
    <scope>IDENTIFICATION</scope>
    <source>
        <strain evidence="1">cv. Heinz 1706</strain>
    </source>
</reference>
<keyword evidence="2" id="KW-1185">Reference proteome</keyword>
<evidence type="ECO:0008006" key="3">
    <source>
        <dbReference type="Google" id="ProtNLM"/>
    </source>
</evidence>
<dbReference type="InParanoid" id="A0A3Q7EGU5"/>
<dbReference type="InterPro" id="IPR029071">
    <property type="entry name" value="Ubiquitin-like_domsf"/>
</dbReference>
<evidence type="ECO:0000313" key="1">
    <source>
        <dbReference type="EnsemblPlants" id="Solyc01g068065.1.1"/>
    </source>
</evidence>
<dbReference type="STRING" id="4081.A0A3Q7EGU5"/>
<dbReference type="GO" id="GO:0097352">
    <property type="term" value="P:autophagosome maturation"/>
    <property type="evidence" value="ECO:0000318"/>
    <property type="project" value="GO_Central"/>
</dbReference>
<dbReference type="AlphaFoldDB" id="A0A3Q7EGU5"/>
<sequence>MGKTFKDEYSYDERLTESQDIIAKYPDRVPSMLTSQIKERNILTTNSSDLPSCFTHWLLLDGPPCIVHICHHLMQVVAERYSKTDLPEMEKKK</sequence>
<dbReference type="Proteomes" id="UP000004994">
    <property type="component" value="Chromosome 1"/>
</dbReference>
<evidence type="ECO:0000313" key="2">
    <source>
        <dbReference type="Proteomes" id="UP000004994"/>
    </source>
</evidence>
<dbReference type="GO" id="GO:0008429">
    <property type="term" value="F:phosphatidylethanolamine binding"/>
    <property type="evidence" value="ECO:0000318"/>
    <property type="project" value="GO_Central"/>
</dbReference>
<dbReference type="EnsemblPlants" id="Solyc01g068065.1.1">
    <property type="protein sequence ID" value="Solyc01g068065.1.1"/>
    <property type="gene ID" value="Solyc01g068065.1"/>
</dbReference>
<organism evidence="1">
    <name type="scientific">Solanum lycopersicum</name>
    <name type="common">Tomato</name>
    <name type="synonym">Lycopersicon esculentum</name>
    <dbReference type="NCBI Taxonomy" id="4081"/>
    <lineage>
        <taxon>Eukaryota</taxon>
        <taxon>Viridiplantae</taxon>
        <taxon>Streptophyta</taxon>
        <taxon>Embryophyta</taxon>
        <taxon>Tracheophyta</taxon>
        <taxon>Spermatophyta</taxon>
        <taxon>Magnoliopsida</taxon>
        <taxon>eudicotyledons</taxon>
        <taxon>Gunneridae</taxon>
        <taxon>Pentapetalae</taxon>
        <taxon>asterids</taxon>
        <taxon>lamiids</taxon>
        <taxon>Solanales</taxon>
        <taxon>Solanaceae</taxon>
        <taxon>Solanoideae</taxon>
        <taxon>Solaneae</taxon>
        <taxon>Solanum</taxon>
        <taxon>Solanum subgen. Lycopersicon</taxon>
    </lineage>
</organism>
<protein>
    <recommendedName>
        <fullName evidence="3">Autophagy-related protein</fullName>
    </recommendedName>
</protein>
<accession>A0A3Q7EGU5</accession>
<dbReference type="Gramene" id="Solyc01g068065.1.1">
    <property type="protein sequence ID" value="Solyc01g068065.1.1"/>
    <property type="gene ID" value="Solyc01g068065.1"/>
</dbReference>
<dbReference type="GO" id="GO:0006995">
    <property type="term" value="P:cellular response to nitrogen starvation"/>
    <property type="evidence" value="ECO:0000318"/>
    <property type="project" value="GO_Central"/>
</dbReference>
<dbReference type="GO" id="GO:0000045">
    <property type="term" value="P:autophagosome assembly"/>
    <property type="evidence" value="ECO:0000318"/>
    <property type="project" value="GO_Central"/>
</dbReference>
<reference evidence="1" key="1">
    <citation type="journal article" date="2012" name="Nature">
        <title>The tomato genome sequence provides insights into fleshy fruit evolution.</title>
        <authorList>
            <consortium name="Tomato Genome Consortium"/>
        </authorList>
    </citation>
    <scope>NUCLEOTIDE SEQUENCE [LARGE SCALE GENOMIC DNA]</scope>
    <source>
        <strain evidence="1">cv. Heinz 1706</strain>
    </source>
</reference>
<proteinExistence type="predicted"/>